<feature type="binding site" evidence="12">
    <location>
        <position position="255"/>
    </location>
    <ligand>
        <name>Ca(2+)</name>
        <dbReference type="ChEBI" id="CHEBI:29108"/>
        <label>1</label>
    </ligand>
</feature>
<evidence type="ECO:0000256" key="6">
    <source>
        <dbReference type="ARBA" id="ARBA00022837"/>
    </source>
</evidence>
<keyword evidence="17" id="KW-0675">Receptor</keyword>
<keyword evidence="12" id="KW-0479">Metal-binding</keyword>
<comment type="function">
    <text evidence="12">Involved in the active translocation of vitamin B12 (cyanocobalamin) across the outer membrane to the periplasmic space. It derives its energy for transport by interacting with the trans-periplasmic membrane protein TonB.</text>
</comment>
<keyword evidence="8 12" id="KW-0798">TonB box</keyword>
<feature type="signal peptide" evidence="12">
    <location>
        <begin position="1"/>
        <end position="26"/>
    </location>
</feature>
<feature type="short sequence motif" description="TonB C-terminal box" evidence="12 14">
    <location>
        <begin position="610"/>
        <end position="627"/>
    </location>
</feature>
<feature type="binding site" evidence="12">
    <location>
        <position position="216"/>
    </location>
    <ligand>
        <name>Ca(2+)</name>
        <dbReference type="ChEBI" id="CHEBI:29108"/>
        <label>1</label>
    </ligand>
</feature>
<dbReference type="GO" id="GO:0015288">
    <property type="term" value="F:porin activity"/>
    <property type="evidence" value="ECO:0007669"/>
    <property type="project" value="UniProtKB-KW"/>
</dbReference>
<dbReference type="InterPro" id="IPR039426">
    <property type="entry name" value="TonB-dep_rcpt-like"/>
</dbReference>
<sequence length="627" mass="69797" precursor="true">MNITLPCALSATGLAVLSALSFSVSANTNDDQIIVSANRFQQPVSSVLAPVTVVTREEIDKWQSNSVVDVLRRLPGVDVAQSGGLGQASSVYVRGTEARHVMILVDGVRLNQANVSGSSDISQIPLSLVQSIEYIRGPRSAVYGSDAIGGVINILTERKTEGTTLNATMGSHGYQEYDASTQQKIGDKTTITAAGSYLYTKGFDVEANGNTGGVPQPDRDGFMNKSLWLGVRHQLNDNFDVYARAYGFDNRTAYDSSVYDGALVDTRQLYSRTYDGGISYSEGIYSSFLNYSFNHTKDYNYDPRYGQYGKGNRLTDTEQYNVQWGNNVQVGNGSVSGGVDWLRQKMKDGSSDFEAADKDYFDNTGLYLTGQQWIGPVIAEASVRSDHHSDYGWNSTWQTNIGWEFAEGYRLIGGYGTAFKAPTLNQLYSAWGSNPNLKPEKSKQWEGGFEGNTGVLSWRATAFRNDIEELIQSESYAPWQNHNIDEAVIKGTELTGEMDTWIFHHTFSYQYIDARNGKTHERLERRARQQLKYQLDWNIENIDMGLTYHYIGQRTDKDYGVYDPAANGYKSVSMGGVSLFDITAAYPITDHLTIRGKVANLLDKDYETAYGYRTAGREYFLTGSYNF</sequence>
<dbReference type="InterPro" id="IPR010917">
    <property type="entry name" value="TonB_rcpt_CS"/>
</dbReference>
<dbReference type="AlphaFoldDB" id="A0A5M9QXN0"/>
<feature type="domain" description="TonB-dependent receptor-like beta-barrel" evidence="15">
    <location>
        <begin position="193"/>
        <end position="601"/>
    </location>
</feature>
<evidence type="ECO:0000256" key="8">
    <source>
        <dbReference type="ARBA" id="ARBA00023077"/>
    </source>
</evidence>
<feature type="binding site" evidence="12">
    <location>
        <position position="220"/>
    </location>
    <ligand>
        <name>Ca(2+)</name>
        <dbReference type="ChEBI" id="CHEBI:29108"/>
        <label>1</label>
    </ligand>
</feature>
<keyword evidence="9 12" id="KW-0626">Porin</keyword>
<dbReference type="PANTHER" id="PTHR30069:SF53">
    <property type="entry name" value="COLICIN I RECEPTOR-RELATED"/>
    <property type="match status" value="1"/>
</dbReference>
<dbReference type="GO" id="GO:0009279">
    <property type="term" value="C:cell outer membrane"/>
    <property type="evidence" value="ECO:0007669"/>
    <property type="project" value="UniProtKB-SubCell"/>
</dbReference>
<comment type="caution">
    <text evidence="12">Lacks conserved residue(s) required for the propagation of feature annotation.</text>
</comment>
<feature type="binding site" evidence="12">
    <location>
        <position position="525"/>
    </location>
    <ligand>
        <name>cyanocob(III)alamin</name>
        <dbReference type="ChEBI" id="CHEBI:17439"/>
    </ligand>
</feature>
<evidence type="ECO:0000256" key="14">
    <source>
        <dbReference type="PROSITE-ProRule" id="PRU10144"/>
    </source>
</evidence>
<evidence type="ECO:0000313" key="18">
    <source>
        <dbReference type="Proteomes" id="UP000322181"/>
    </source>
</evidence>
<evidence type="ECO:0000256" key="2">
    <source>
        <dbReference type="ARBA" id="ARBA00022448"/>
    </source>
</evidence>
<feature type="short sequence motif" description="TonB box" evidence="12">
    <location>
        <begin position="31"/>
        <end position="38"/>
    </location>
</feature>
<feature type="binding site" evidence="12">
    <location>
        <position position="90"/>
    </location>
    <ligand>
        <name>cyanocob(III)alamin</name>
        <dbReference type="ChEBI" id="CHEBI:17439"/>
    </ligand>
</feature>
<evidence type="ECO:0000256" key="11">
    <source>
        <dbReference type="ARBA" id="ARBA00023237"/>
    </source>
</evidence>
<dbReference type="FunFam" id="2.170.130.10:FF:000002">
    <property type="entry name" value="Vitamin B12 transporter BtuB"/>
    <property type="match status" value="1"/>
</dbReference>
<dbReference type="EMBL" id="VXKB01000007">
    <property type="protein sequence ID" value="KAA8713180.1"/>
    <property type="molecule type" value="Genomic_DNA"/>
</dbReference>
<dbReference type="Pfam" id="PF00593">
    <property type="entry name" value="TonB_dep_Rec_b-barrel"/>
    <property type="match status" value="1"/>
</dbReference>
<feature type="binding site" evidence="12">
    <location>
        <position position="256"/>
    </location>
    <ligand>
        <name>cyanocob(III)alamin</name>
        <dbReference type="ChEBI" id="CHEBI:17439"/>
    </ligand>
</feature>
<protein>
    <recommendedName>
        <fullName evidence="12">Vitamin B12 transporter BtuB</fullName>
    </recommendedName>
    <alternativeName>
        <fullName evidence="12">Cobalamin receptor</fullName>
    </alternativeName>
    <alternativeName>
        <fullName evidence="12">Outer membrane cobalamin translocator</fullName>
    </alternativeName>
</protein>
<dbReference type="GO" id="GO:0046872">
    <property type="term" value="F:metal ion binding"/>
    <property type="evidence" value="ECO:0007669"/>
    <property type="project" value="UniProtKB-KW"/>
</dbReference>
<feature type="binding site" evidence="12">
    <location>
        <position position="218"/>
    </location>
    <ligand>
        <name>Ca(2+)</name>
        <dbReference type="ChEBI" id="CHEBI:29108"/>
        <label>2</label>
    </ligand>
</feature>
<feature type="binding site" evidence="12">
    <location>
        <position position="218"/>
    </location>
    <ligand>
        <name>Ca(2+)</name>
        <dbReference type="ChEBI" id="CHEBI:29108"/>
        <label>1</label>
    </ligand>
</feature>
<reference evidence="17 18" key="1">
    <citation type="submission" date="2019-09" db="EMBL/GenBank/DDBJ databases">
        <title>Draft genome sequence of various Type strains from the CCUG.</title>
        <authorList>
            <person name="Pineiro-Iglesias B."/>
            <person name="Tunovic T."/>
            <person name="Unosson C."/>
            <person name="Inganas E."/>
            <person name="Ohlen M."/>
            <person name="Cardew S."/>
            <person name="Jensie-Markopoulos S."/>
            <person name="Salva-Serra F."/>
            <person name="Jaen-Luchoro D."/>
            <person name="Karlsson R."/>
            <person name="Svensson-Stadler L."/>
            <person name="Chun J."/>
            <person name="Moore E."/>
        </authorList>
    </citation>
    <scope>NUCLEOTIDE SEQUENCE [LARGE SCALE GENOMIC DNA]</scope>
    <source>
        <strain evidence="17 18">CCUG 53682T</strain>
    </source>
</reference>
<name>A0A5M9QXN0_9GAMM</name>
<comment type="subcellular location">
    <subcellularLocation>
        <location evidence="1 12 13">Cell outer membrane</location>
        <topology evidence="1 12 13">Multi-pass membrane protein</topology>
    </subcellularLocation>
</comment>
<feature type="domain" description="TonB-dependent receptor plug" evidence="16">
    <location>
        <begin position="45"/>
        <end position="151"/>
    </location>
</feature>
<comment type="caution">
    <text evidence="17">The sequence shown here is derived from an EMBL/GenBank/DDBJ whole genome shotgun (WGS) entry which is preliminary data.</text>
</comment>
<evidence type="ECO:0000256" key="10">
    <source>
        <dbReference type="ARBA" id="ARBA00023136"/>
    </source>
</evidence>
<dbReference type="GO" id="GO:0006811">
    <property type="term" value="P:monoatomic ion transport"/>
    <property type="evidence" value="ECO:0007669"/>
    <property type="project" value="UniProtKB-KW"/>
</dbReference>
<feature type="chain" id="PRO_5024516771" description="Vitamin B12 transporter BtuB" evidence="12">
    <location>
        <begin position="27"/>
        <end position="627"/>
    </location>
</feature>
<keyword evidence="2 12" id="KW-0813">Transport</keyword>
<dbReference type="Gene3D" id="2.40.170.20">
    <property type="entry name" value="TonB-dependent receptor, beta-barrel domain"/>
    <property type="match status" value="1"/>
</dbReference>
<keyword evidence="6 12" id="KW-0106">Calcium</keyword>
<feature type="binding site" evidence="12">
    <location>
        <position position="255"/>
    </location>
    <ligand>
        <name>Ca(2+)</name>
        <dbReference type="ChEBI" id="CHEBI:29108"/>
        <label>2</label>
    </ligand>
</feature>
<evidence type="ECO:0000256" key="12">
    <source>
        <dbReference type="HAMAP-Rule" id="MF_01531"/>
    </source>
</evidence>
<dbReference type="SUPFAM" id="SSF56935">
    <property type="entry name" value="Porins"/>
    <property type="match status" value="1"/>
</dbReference>
<feature type="binding site" evidence="12">
    <location>
        <position position="204"/>
    </location>
    <ligand>
        <name>Ca(2+)</name>
        <dbReference type="ChEBI" id="CHEBI:29108"/>
        <label>1</label>
    </ligand>
</feature>
<feature type="binding site" evidence="12">
    <location>
        <position position="265"/>
    </location>
    <ligand>
        <name>Ca(2+)</name>
        <dbReference type="ChEBI" id="CHEBI:29108"/>
        <label>2</label>
    </ligand>
</feature>
<keyword evidence="7 12" id="KW-0406">Ion transport</keyword>
<organism evidence="17 18">
    <name type="scientific">Morganella psychrotolerans</name>
    <dbReference type="NCBI Taxonomy" id="368603"/>
    <lineage>
        <taxon>Bacteria</taxon>
        <taxon>Pseudomonadati</taxon>
        <taxon>Pseudomonadota</taxon>
        <taxon>Gammaproteobacteria</taxon>
        <taxon>Enterobacterales</taxon>
        <taxon>Morganellaceae</taxon>
        <taxon>Morganella</taxon>
    </lineage>
</organism>
<evidence type="ECO:0000256" key="7">
    <source>
        <dbReference type="ARBA" id="ARBA00023065"/>
    </source>
</evidence>
<dbReference type="NCBIfam" id="TIGR01779">
    <property type="entry name" value="TonB-B12"/>
    <property type="match status" value="1"/>
</dbReference>
<feature type="binding site" evidence="12">
    <location>
        <begin position="115"/>
        <end position="116"/>
    </location>
    <ligand>
        <name>cyanocob(III)alamin</name>
        <dbReference type="ChEBI" id="CHEBI:17439"/>
    </ligand>
</feature>
<evidence type="ECO:0000256" key="5">
    <source>
        <dbReference type="ARBA" id="ARBA00022729"/>
    </source>
</evidence>
<dbReference type="HAMAP" id="MF_01531">
    <property type="entry name" value="BtuB"/>
    <property type="match status" value="1"/>
</dbReference>
<accession>A0A5M9QXN0</accession>
<keyword evidence="3 12" id="KW-1134">Transmembrane beta strand</keyword>
<evidence type="ECO:0000313" key="17">
    <source>
        <dbReference type="EMBL" id="KAA8713180.1"/>
    </source>
</evidence>
<dbReference type="GO" id="GO:0015420">
    <property type="term" value="F:ABC-type vitamin B12 transporter activity"/>
    <property type="evidence" value="ECO:0007669"/>
    <property type="project" value="InterPro"/>
</dbReference>
<dbReference type="InterPro" id="IPR012910">
    <property type="entry name" value="Plug_dom"/>
</dbReference>
<dbReference type="Proteomes" id="UP000322181">
    <property type="component" value="Unassembled WGS sequence"/>
</dbReference>
<evidence type="ECO:0000256" key="9">
    <source>
        <dbReference type="ARBA" id="ARBA00023114"/>
    </source>
</evidence>
<evidence type="ECO:0000256" key="3">
    <source>
        <dbReference type="ARBA" id="ARBA00022452"/>
    </source>
</evidence>
<evidence type="ECO:0000259" key="16">
    <source>
        <dbReference type="Pfam" id="PF07715"/>
    </source>
</evidence>
<comment type="similarity">
    <text evidence="12">Belongs to the TonB-dependent receptor family. BtuB (TC 1.B.14.3.1) subfamily.</text>
</comment>
<keyword evidence="10 12" id="KW-0472">Membrane</keyword>
<keyword evidence="4 12" id="KW-0812">Transmembrane</keyword>
<dbReference type="InterPro" id="IPR000531">
    <property type="entry name" value="Beta-barrel_TonB"/>
</dbReference>
<dbReference type="InterPro" id="IPR037066">
    <property type="entry name" value="Plug_dom_sf"/>
</dbReference>
<evidence type="ECO:0000256" key="13">
    <source>
        <dbReference type="PROSITE-ProRule" id="PRU01360"/>
    </source>
</evidence>
<dbReference type="Pfam" id="PF07715">
    <property type="entry name" value="Plug"/>
    <property type="match status" value="1"/>
</dbReference>
<keyword evidence="5 12" id="KW-0732">Signal</keyword>
<gene>
    <name evidence="12 17" type="primary">btuB</name>
    <name evidence="17" type="ORF">F4V73_16895</name>
</gene>
<dbReference type="NCBIfam" id="NF007926">
    <property type="entry name" value="PRK10641.1"/>
    <property type="match status" value="1"/>
</dbReference>
<evidence type="ECO:0000256" key="4">
    <source>
        <dbReference type="ARBA" id="ARBA00022692"/>
    </source>
</evidence>
<dbReference type="RefSeq" id="WP_150385116.1">
    <property type="nucleotide sequence ID" value="NZ_BAAAFS010000006.1"/>
</dbReference>
<feature type="binding site" evidence="12">
    <location>
        <position position="220"/>
    </location>
    <ligand>
        <name>Ca(2+)</name>
        <dbReference type="ChEBI" id="CHEBI:29108"/>
        <label>2</label>
    </ligand>
</feature>
<dbReference type="GO" id="GO:0046930">
    <property type="term" value="C:pore complex"/>
    <property type="evidence" value="ECO:0007669"/>
    <property type="project" value="UniProtKB-KW"/>
</dbReference>
<dbReference type="InterPro" id="IPR036942">
    <property type="entry name" value="Beta-barrel_TonB_sf"/>
</dbReference>
<evidence type="ECO:0000256" key="1">
    <source>
        <dbReference type="ARBA" id="ARBA00004571"/>
    </source>
</evidence>
<feature type="binding site" evidence="12">
    <location>
        <position position="254"/>
    </location>
    <ligand>
        <name>Ca(2+)</name>
        <dbReference type="ChEBI" id="CHEBI:29108"/>
        <label>2</label>
    </ligand>
</feature>
<dbReference type="PROSITE" id="PS01156">
    <property type="entry name" value="TONB_DEPENDENT_REC_2"/>
    <property type="match status" value="1"/>
</dbReference>
<dbReference type="PANTHER" id="PTHR30069">
    <property type="entry name" value="TONB-DEPENDENT OUTER MEMBRANE RECEPTOR"/>
    <property type="match status" value="1"/>
</dbReference>
<keyword evidence="11 12" id="KW-0998">Cell outer membrane</keyword>
<proteinExistence type="inferred from homology"/>
<dbReference type="CDD" id="cd01347">
    <property type="entry name" value="ligand_gated_channel"/>
    <property type="match status" value="1"/>
</dbReference>
<dbReference type="Gene3D" id="2.170.130.10">
    <property type="entry name" value="TonB-dependent receptor, plug domain"/>
    <property type="match status" value="1"/>
</dbReference>
<dbReference type="PROSITE" id="PS52016">
    <property type="entry name" value="TONB_DEPENDENT_REC_3"/>
    <property type="match status" value="1"/>
</dbReference>
<dbReference type="InterPro" id="IPR010101">
    <property type="entry name" value="B12_transptr_BtuB"/>
</dbReference>
<evidence type="ECO:0000259" key="15">
    <source>
        <dbReference type="Pfam" id="PF00593"/>
    </source>
</evidence>